<reference evidence="2 3" key="1">
    <citation type="submission" date="2024-01" db="EMBL/GenBank/DDBJ databases">
        <title>The genome of the rayed Mediterranean limpet Patella caerulea (Linnaeus, 1758).</title>
        <authorList>
            <person name="Anh-Thu Weber A."/>
            <person name="Halstead-Nussloch G."/>
        </authorList>
    </citation>
    <scope>NUCLEOTIDE SEQUENCE [LARGE SCALE GENOMIC DNA]</scope>
    <source>
        <strain evidence="2">AATW-2023a</strain>
        <tissue evidence="2">Whole specimen</tissue>
    </source>
</reference>
<feature type="compositionally biased region" description="Polar residues" evidence="1">
    <location>
        <begin position="220"/>
        <end position="233"/>
    </location>
</feature>
<feature type="compositionally biased region" description="Basic and acidic residues" evidence="1">
    <location>
        <begin position="55"/>
        <end position="73"/>
    </location>
</feature>
<dbReference type="Proteomes" id="UP001347796">
    <property type="component" value="Unassembled WGS sequence"/>
</dbReference>
<feature type="compositionally biased region" description="Basic and acidic residues" evidence="1">
    <location>
        <begin position="206"/>
        <end position="216"/>
    </location>
</feature>
<feature type="compositionally biased region" description="Basic and acidic residues" evidence="1">
    <location>
        <begin position="151"/>
        <end position="165"/>
    </location>
</feature>
<evidence type="ECO:0000313" key="3">
    <source>
        <dbReference type="Proteomes" id="UP001347796"/>
    </source>
</evidence>
<dbReference type="EMBL" id="JAZGQO010000010">
    <property type="protein sequence ID" value="KAK6176124.1"/>
    <property type="molecule type" value="Genomic_DNA"/>
</dbReference>
<feature type="compositionally biased region" description="Polar residues" evidence="1">
    <location>
        <begin position="29"/>
        <end position="54"/>
    </location>
</feature>
<proteinExistence type="predicted"/>
<sequence length="292" mass="32184">MDLGKSGLDGVKEEEEETSHEPAIRTESSDGQLANTESVKTLDTGSEVPSTDKTTSSDRPDSKTDDCDIKPEMTVDVYPAGCNSDSGISMPPSPDSITEDCRNRTETLSDEEINELYLGNVSAKNRRRRGIFGTSMSRTNSEETSEYNGESPDRLKVPSTPERKVSSVSFDLDVPEDYSHLQRKKSNPGNGDGKHISFGGFEEDAKDEKKSEDTRRWSRVSFQSNASEASYGSTPRGVASHVRRDSIALAMNGIPVLEKPKRFTMFRGVKEVGEVTKNPNSVLERVSYILAR</sequence>
<gene>
    <name evidence="2" type="ORF">SNE40_014467</name>
</gene>
<feature type="region of interest" description="Disordered" evidence="1">
    <location>
        <begin position="1"/>
        <end position="108"/>
    </location>
</feature>
<feature type="compositionally biased region" description="Basic and acidic residues" evidence="1">
    <location>
        <begin position="19"/>
        <end position="28"/>
    </location>
</feature>
<evidence type="ECO:0000256" key="1">
    <source>
        <dbReference type="SAM" id="MobiDB-lite"/>
    </source>
</evidence>
<evidence type="ECO:0000313" key="2">
    <source>
        <dbReference type="EMBL" id="KAK6176124.1"/>
    </source>
</evidence>
<keyword evidence="3" id="KW-1185">Reference proteome</keyword>
<protein>
    <submittedName>
        <fullName evidence="2">Uncharacterized protein</fullName>
    </submittedName>
</protein>
<comment type="caution">
    <text evidence="2">The sequence shown here is derived from an EMBL/GenBank/DDBJ whole genome shotgun (WGS) entry which is preliminary data.</text>
</comment>
<accession>A0AAN8JGZ4</accession>
<dbReference type="AlphaFoldDB" id="A0AAN8JGZ4"/>
<organism evidence="2 3">
    <name type="scientific">Patella caerulea</name>
    <name type="common">Rayed Mediterranean limpet</name>
    <dbReference type="NCBI Taxonomy" id="87958"/>
    <lineage>
        <taxon>Eukaryota</taxon>
        <taxon>Metazoa</taxon>
        <taxon>Spiralia</taxon>
        <taxon>Lophotrochozoa</taxon>
        <taxon>Mollusca</taxon>
        <taxon>Gastropoda</taxon>
        <taxon>Patellogastropoda</taxon>
        <taxon>Patelloidea</taxon>
        <taxon>Patellidae</taxon>
        <taxon>Patella</taxon>
    </lineage>
</organism>
<feature type="region of interest" description="Disordered" evidence="1">
    <location>
        <begin position="125"/>
        <end position="239"/>
    </location>
</feature>
<name>A0AAN8JGZ4_PATCE</name>